<organism evidence="2 3">
    <name type="scientific">Alicyclobacillus hesperidum</name>
    <dbReference type="NCBI Taxonomy" id="89784"/>
    <lineage>
        <taxon>Bacteria</taxon>
        <taxon>Bacillati</taxon>
        <taxon>Bacillota</taxon>
        <taxon>Bacilli</taxon>
        <taxon>Bacillales</taxon>
        <taxon>Alicyclobacillaceae</taxon>
        <taxon>Alicyclobacillus</taxon>
    </lineage>
</organism>
<evidence type="ECO:0000313" key="2">
    <source>
        <dbReference type="EMBL" id="SDX05173.1"/>
    </source>
</evidence>
<keyword evidence="3" id="KW-1185">Reference proteome</keyword>
<dbReference type="Pfam" id="PF13701">
    <property type="entry name" value="DDE_Tnp_1_4"/>
    <property type="match status" value="1"/>
</dbReference>
<proteinExistence type="predicted"/>
<dbReference type="InterPro" id="IPR025668">
    <property type="entry name" value="Tnp_DDE_dom"/>
</dbReference>
<feature type="domain" description="Transposase DDE" evidence="1">
    <location>
        <begin position="27"/>
        <end position="102"/>
    </location>
</feature>
<dbReference type="Proteomes" id="UP000182589">
    <property type="component" value="Unassembled WGS sequence"/>
</dbReference>
<dbReference type="EMBL" id="FNOJ01000041">
    <property type="protein sequence ID" value="SDX05173.1"/>
    <property type="molecule type" value="Genomic_DNA"/>
</dbReference>
<reference evidence="3" key="1">
    <citation type="submission" date="2016-10" db="EMBL/GenBank/DDBJ databases">
        <authorList>
            <person name="Varghese N."/>
        </authorList>
    </citation>
    <scope>NUCLEOTIDE SEQUENCE [LARGE SCALE GENOMIC DNA]</scope>
    <source>
        <strain evidence="3">DSM 12489</strain>
    </source>
</reference>
<accession>A0A1H2YIZ4</accession>
<protein>
    <submittedName>
        <fullName evidence="2">Transposase DDE domain-containing protein</fullName>
    </submittedName>
</protein>
<name>A0A1H2YIZ4_9BACL</name>
<sequence length="128" mass="15105">MPIQPMDFSEFSKAMKDQLPDGVNIRAVRMDKGFTGEKVFQTLEQDNRDYVIKLKWTKRLAQLAQAPNLLWHCITESDREHCDVASIMYQATSWDKPRWVIIVRRLDIEPQECLCADWLWEYEAIAND</sequence>
<dbReference type="AlphaFoldDB" id="A0A1H2YIZ4"/>
<gene>
    <name evidence="2" type="ORF">SAMN04489725_1412</name>
</gene>
<evidence type="ECO:0000313" key="3">
    <source>
        <dbReference type="Proteomes" id="UP000182589"/>
    </source>
</evidence>
<evidence type="ECO:0000259" key="1">
    <source>
        <dbReference type="Pfam" id="PF13701"/>
    </source>
</evidence>